<protein>
    <submittedName>
        <fullName evidence="1">Uncharacterized protein</fullName>
    </submittedName>
</protein>
<dbReference type="OrthoDB" id="1658288at2759"/>
<gene>
    <name evidence="1" type="ORF">G7Y89_g14896</name>
</gene>
<reference evidence="1 2" key="1">
    <citation type="submission" date="2020-03" db="EMBL/GenBank/DDBJ databases">
        <title>Draft Genome Sequence of Cudoniella acicularis.</title>
        <authorList>
            <person name="Buettner E."/>
            <person name="Kellner H."/>
        </authorList>
    </citation>
    <scope>NUCLEOTIDE SEQUENCE [LARGE SCALE GENOMIC DNA]</scope>
    <source>
        <strain evidence="1 2">DSM 108380</strain>
    </source>
</reference>
<evidence type="ECO:0000313" key="2">
    <source>
        <dbReference type="Proteomes" id="UP000566819"/>
    </source>
</evidence>
<comment type="caution">
    <text evidence="1">The sequence shown here is derived from an EMBL/GenBank/DDBJ whole genome shotgun (WGS) entry which is preliminary data.</text>
</comment>
<organism evidence="1 2">
    <name type="scientific">Cudoniella acicularis</name>
    <dbReference type="NCBI Taxonomy" id="354080"/>
    <lineage>
        <taxon>Eukaryota</taxon>
        <taxon>Fungi</taxon>
        <taxon>Dikarya</taxon>
        <taxon>Ascomycota</taxon>
        <taxon>Pezizomycotina</taxon>
        <taxon>Leotiomycetes</taxon>
        <taxon>Helotiales</taxon>
        <taxon>Tricladiaceae</taxon>
        <taxon>Cudoniella</taxon>
    </lineage>
</organism>
<dbReference type="EMBL" id="JAAMPI010002101">
    <property type="protein sequence ID" value="KAF4618408.1"/>
    <property type="molecule type" value="Genomic_DNA"/>
</dbReference>
<dbReference type="Proteomes" id="UP000566819">
    <property type="component" value="Unassembled WGS sequence"/>
</dbReference>
<dbReference type="SUPFAM" id="SSF63829">
    <property type="entry name" value="Calcium-dependent phosphotriesterase"/>
    <property type="match status" value="1"/>
</dbReference>
<dbReference type="AlphaFoldDB" id="A0A8H4QX23"/>
<accession>A0A8H4QX23</accession>
<name>A0A8H4QX23_9HELO</name>
<dbReference type="Gene3D" id="2.130.10.10">
    <property type="entry name" value="YVTN repeat-like/Quinoprotein amine dehydrogenase"/>
    <property type="match status" value="1"/>
</dbReference>
<sequence length="386" mass="43892">MRKIGLRRRHPTNQDEGGDLEQIDIAHHDFDPLGLRLLCDSAELGGDIIFVLLEKASGSFLWAKLALDTLQDDWHTKDDVRKVLTEVLKDMEVLYQRMLDTIKAQSPRLQVMARRILTWAICYWRPLSVAELQLALQPEFIFKSAEKSSETVQINSRHNRLSPVQTHHPLLGYAMCYWAYHISKLSSKSQELIQVLERFLTKHALSWIEAVALSGNLRYLTRSAQYLKAYAKKRSRGSEVNIDGNLLSLREPPKDDTKMLQSWANDFIRIVGRFIRDLAFSPSGQRLYDTRDSMCNVWEPDALVRPDEYDLEDTSSIAKSYAATEPVISHDEISHNQVTAIATSPEDMYYSCGYKGGTVAVHEATKGKKIRKLCAHAATSTIISLV</sequence>
<keyword evidence="2" id="KW-1185">Reference proteome</keyword>
<dbReference type="PANTHER" id="PTHR10039">
    <property type="entry name" value="AMELOGENIN"/>
    <property type="match status" value="1"/>
</dbReference>
<evidence type="ECO:0000313" key="1">
    <source>
        <dbReference type="EMBL" id="KAF4618408.1"/>
    </source>
</evidence>
<dbReference type="InterPro" id="IPR015943">
    <property type="entry name" value="WD40/YVTN_repeat-like_dom_sf"/>
</dbReference>
<proteinExistence type="predicted"/>